<reference evidence="6" key="1">
    <citation type="submission" date="2020-05" db="EMBL/GenBank/DDBJ databases">
        <title>Mycena genomes resolve the evolution of fungal bioluminescence.</title>
        <authorList>
            <person name="Tsai I.J."/>
        </authorList>
    </citation>
    <scope>NUCLEOTIDE SEQUENCE</scope>
    <source>
        <strain evidence="6">110903Hualien_Pintung</strain>
    </source>
</reference>
<dbReference type="OrthoDB" id="2854872at2759"/>
<dbReference type="SUPFAM" id="SSF144232">
    <property type="entry name" value="HIT/MYND zinc finger-like"/>
    <property type="match status" value="1"/>
</dbReference>
<dbReference type="Proteomes" id="UP000613580">
    <property type="component" value="Unassembled WGS sequence"/>
</dbReference>
<evidence type="ECO:0000256" key="4">
    <source>
        <dbReference type="PROSITE-ProRule" id="PRU00134"/>
    </source>
</evidence>
<keyword evidence="3" id="KW-0862">Zinc</keyword>
<protein>
    <submittedName>
        <fullName evidence="6">MYND-type domain-containing protein</fullName>
    </submittedName>
</protein>
<dbReference type="InterPro" id="IPR002893">
    <property type="entry name" value="Znf_MYND"/>
</dbReference>
<gene>
    <name evidence="6" type="ORF">HMN09_00377000</name>
</gene>
<dbReference type="GO" id="GO:0008270">
    <property type="term" value="F:zinc ion binding"/>
    <property type="evidence" value="ECO:0007669"/>
    <property type="project" value="UniProtKB-KW"/>
</dbReference>
<dbReference type="Pfam" id="PF01753">
    <property type="entry name" value="zf-MYND"/>
    <property type="match status" value="1"/>
</dbReference>
<feature type="domain" description="MYND-type" evidence="5">
    <location>
        <begin position="347"/>
        <end position="390"/>
    </location>
</feature>
<evidence type="ECO:0000256" key="1">
    <source>
        <dbReference type="ARBA" id="ARBA00022723"/>
    </source>
</evidence>
<keyword evidence="2 4" id="KW-0863">Zinc-finger</keyword>
<accession>A0A8H6WNC5</accession>
<evidence type="ECO:0000313" key="7">
    <source>
        <dbReference type="Proteomes" id="UP000613580"/>
    </source>
</evidence>
<organism evidence="6 7">
    <name type="scientific">Mycena chlorophos</name>
    <name type="common">Agaric fungus</name>
    <name type="synonym">Agaricus chlorophos</name>
    <dbReference type="NCBI Taxonomy" id="658473"/>
    <lineage>
        <taxon>Eukaryota</taxon>
        <taxon>Fungi</taxon>
        <taxon>Dikarya</taxon>
        <taxon>Basidiomycota</taxon>
        <taxon>Agaricomycotina</taxon>
        <taxon>Agaricomycetes</taxon>
        <taxon>Agaricomycetidae</taxon>
        <taxon>Agaricales</taxon>
        <taxon>Marasmiineae</taxon>
        <taxon>Mycenaceae</taxon>
        <taxon>Mycena</taxon>
    </lineage>
</organism>
<dbReference type="AlphaFoldDB" id="A0A8H6WNC5"/>
<evidence type="ECO:0000256" key="3">
    <source>
        <dbReference type="ARBA" id="ARBA00022833"/>
    </source>
</evidence>
<dbReference type="PROSITE" id="PS50865">
    <property type="entry name" value="ZF_MYND_2"/>
    <property type="match status" value="1"/>
</dbReference>
<keyword evidence="1" id="KW-0479">Metal-binding</keyword>
<proteinExistence type="predicted"/>
<comment type="caution">
    <text evidence="6">The sequence shown here is derived from an EMBL/GenBank/DDBJ whole genome shotgun (WGS) entry which is preliminary data.</text>
</comment>
<keyword evidence="7" id="KW-1185">Reference proteome</keyword>
<evidence type="ECO:0000256" key="2">
    <source>
        <dbReference type="ARBA" id="ARBA00022771"/>
    </source>
</evidence>
<dbReference type="EMBL" id="JACAZE010000004">
    <property type="protein sequence ID" value="KAF7318654.1"/>
    <property type="molecule type" value="Genomic_DNA"/>
</dbReference>
<evidence type="ECO:0000313" key="6">
    <source>
        <dbReference type="EMBL" id="KAF7318654.1"/>
    </source>
</evidence>
<evidence type="ECO:0000259" key="5">
    <source>
        <dbReference type="PROSITE" id="PS50865"/>
    </source>
</evidence>
<sequence length="471" mass="51903">MTTPPTDAERALLLFSLRNPLHPDACCTIGMLNIFSKCFADAGSFDPVVQGPILRAAMQLFTKDRPLQPDFALLVDSLMKCRCKPAIRALPCHQTSRDLPTAFKGWVVLHERLSNTLSNTLRMLKPGEYFAAQPALGPEEQPWPCCLEDIVPLCDPPKNPSERVLFLAITLCTFARFGGPSCHSTLTLMGSIARVHPEFGKALAVVPPTYDACLQHLNHAVREFSPEPEREWSQRGFLDKVVAVVLFFGLISAAGAEEDGKNTENFKYILAGYRERIEKFAAAAADVLRIVELPVLAARLPNKQAELEVVKGWCETIIDLRARHWKQKFSALFGKLAEVYGTDTCLFVECPDPKSKGSNLCSGCGTVRYCSKECQTKAWKYAPAPHSTLCKAIKKLRASPAVAVSLTAGVAEDSGWHGILREPHSEQCKVIVDKCVEEPPAGADSDKLVREIWSGAAGLLEKKKKFSRLEL</sequence>
<name>A0A8H6WNC5_MYCCL</name>
<dbReference type="Gene3D" id="6.10.140.2220">
    <property type="match status" value="1"/>
</dbReference>